<comment type="caution">
    <text evidence="1">The sequence shown here is derived from an EMBL/GenBank/DDBJ whole genome shotgun (WGS) entry which is preliminary data.</text>
</comment>
<dbReference type="Proteomes" id="UP000824998">
    <property type="component" value="Unassembled WGS sequence"/>
</dbReference>
<organism evidence="1 2">
    <name type="scientific">Amylocarpus encephaloides</name>
    <dbReference type="NCBI Taxonomy" id="45428"/>
    <lineage>
        <taxon>Eukaryota</taxon>
        <taxon>Fungi</taxon>
        <taxon>Dikarya</taxon>
        <taxon>Ascomycota</taxon>
        <taxon>Pezizomycotina</taxon>
        <taxon>Leotiomycetes</taxon>
        <taxon>Helotiales</taxon>
        <taxon>Helotiales incertae sedis</taxon>
        <taxon>Amylocarpus</taxon>
    </lineage>
</organism>
<protein>
    <submittedName>
        <fullName evidence="1">Uncharacterized protein</fullName>
    </submittedName>
</protein>
<feature type="non-terminal residue" evidence="1">
    <location>
        <position position="1"/>
    </location>
</feature>
<proteinExistence type="predicted"/>
<dbReference type="InterPro" id="IPR036928">
    <property type="entry name" value="AS_sf"/>
</dbReference>
<dbReference type="EMBL" id="MU251483">
    <property type="protein sequence ID" value="KAG9233881.1"/>
    <property type="molecule type" value="Genomic_DNA"/>
</dbReference>
<keyword evidence="2" id="KW-1185">Reference proteome</keyword>
<accession>A0A9P8C6C2</accession>
<name>A0A9P8C6C2_9HELO</name>
<evidence type="ECO:0000313" key="2">
    <source>
        <dbReference type="Proteomes" id="UP000824998"/>
    </source>
</evidence>
<dbReference type="AlphaFoldDB" id="A0A9P8C6C2"/>
<gene>
    <name evidence="1" type="ORF">BJ875DRAFT_377679</name>
</gene>
<evidence type="ECO:0000313" key="1">
    <source>
        <dbReference type="EMBL" id="KAG9233881.1"/>
    </source>
</evidence>
<sequence length="61" mass="6780">LTVMPVPTAPLHPSIPDVENDPVEISTHFSDFTNVLDPVAISLPCGTVHMKLTTLRWREEN</sequence>
<reference evidence="1" key="1">
    <citation type="journal article" date="2021" name="IMA Fungus">
        <title>Genomic characterization of three marine fungi, including Emericellopsis atlantica sp. nov. with signatures of a generalist lifestyle and marine biomass degradation.</title>
        <authorList>
            <person name="Hagestad O.C."/>
            <person name="Hou L."/>
            <person name="Andersen J.H."/>
            <person name="Hansen E.H."/>
            <person name="Altermark B."/>
            <person name="Li C."/>
            <person name="Kuhnert E."/>
            <person name="Cox R.J."/>
            <person name="Crous P.W."/>
            <person name="Spatafora J.W."/>
            <person name="Lail K."/>
            <person name="Amirebrahimi M."/>
            <person name="Lipzen A."/>
            <person name="Pangilinan J."/>
            <person name="Andreopoulos W."/>
            <person name="Hayes R.D."/>
            <person name="Ng V."/>
            <person name="Grigoriev I.V."/>
            <person name="Jackson S.A."/>
            <person name="Sutton T.D.S."/>
            <person name="Dobson A.D.W."/>
            <person name="Rama T."/>
        </authorList>
    </citation>
    <scope>NUCLEOTIDE SEQUENCE</scope>
    <source>
        <strain evidence="1">TRa018bII</strain>
    </source>
</reference>
<dbReference type="Gene3D" id="3.90.1300.10">
    <property type="entry name" value="Amidase signature (AS) domain"/>
    <property type="match status" value="1"/>
</dbReference>